<reference evidence="10" key="1">
    <citation type="submission" date="2022-07" db="EMBL/GenBank/DDBJ databases">
        <authorList>
            <person name="Trinca V."/>
            <person name="Uliana J.V.C."/>
            <person name="Torres T.T."/>
            <person name="Ward R.J."/>
            <person name="Monesi N."/>
        </authorList>
    </citation>
    <scope>NUCLEOTIDE SEQUENCE</scope>
    <source>
        <strain evidence="10">HSMRA1968</strain>
        <tissue evidence="10">Whole embryos</tissue>
    </source>
</reference>
<dbReference type="InterPro" id="IPR036181">
    <property type="entry name" value="MIT_dom_sf"/>
</dbReference>
<comment type="pathway">
    <text evidence="2">Protein modification; protein ubiquitination.</text>
</comment>
<dbReference type="SUPFAM" id="SSF81383">
    <property type="entry name" value="F-box domain"/>
    <property type="match status" value="1"/>
</dbReference>
<dbReference type="Pfam" id="PF19270">
    <property type="entry name" value="FBO_C"/>
    <property type="match status" value="1"/>
</dbReference>
<evidence type="ECO:0000259" key="9">
    <source>
        <dbReference type="Pfam" id="PF19270"/>
    </source>
</evidence>
<keyword evidence="5" id="KW-0833">Ubl conjugation pathway</keyword>
<accession>A0A9Q0MNG3</accession>
<feature type="domain" description="F-box" evidence="8">
    <location>
        <begin position="169"/>
        <end position="219"/>
    </location>
</feature>
<evidence type="ECO:0000256" key="4">
    <source>
        <dbReference type="ARBA" id="ARBA00022490"/>
    </source>
</evidence>
<dbReference type="FunFam" id="1.20.1280.50:FF:000012">
    <property type="entry name" value="F-box only protein 9"/>
    <property type="match status" value="1"/>
</dbReference>
<dbReference type="SUPFAM" id="SSF116846">
    <property type="entry name" value="MIT domain"/>
    <property type="match status" value="1"/>
</dbReference>
<dbReference type="CDD" id="cd22089">
    <property type="entry name" value="F-box_FBXO9"/>
    <property type="match status" value="1"/>
</dbReference>
<dbReference type="InterPro" id="IPR001810">
    <property type="entry name" value="F-box_dom"/>
</dbReference>
<organism evidence="10 11">
    <name type="scientific">Pseudolycoriella hygida</name>
    <dbReference type="NCBI Taxonomy" id="35572"/>
    <lineage>
        <taxon>Eukaryota</taxon>
        <taxon>Metazoa</taxon>
        <taxon>Ecdysozoa</taxon>
        <taxon>Arthropoda</taxon>
        <taxon>Hexapoda</taxon>
        <taxon>Insecta</taxon>
        <taxon>Pterygota</taxon>
        <taxon>Neoptera</taxon>
        <taxon>Endopterygota</taxon>
        <taxon>Diptera</taxon>
        <taxon>Nematocera</taxon>
        <taxon>Sciaroidea</taxon>
        <taxon>Sciaridae</taxon>
        <taxon>Pseudolycoriella</taxon>
    </lineage>
</organism>
<evidence type="ECO:0000256" key="5">
    <source>
        <dbReference type="ARBA" id="ARBA00022786"/>
    </source>
</evidence>
<dbReference type="InterPro" id="IPR036047">
    <property type="entry name" value="F-box-like_dom_sf"/>
</dbReference>
<evidence type="ECO:0000256" key="1">
    <source>
        <dbReference type="ARBA" id="ARBA00004496"/>
    </source>
</evidence>
<name>A0A9Q0MNG3_9DIPT</name>
<dbReference type="Pfam" id="PF12937">
    <property type="entry name" value="F-box-like"/>
    <property type="match status" value="1"/>
</dbReference>
<evidence type="ECO:0000256" key="3">
    <source>
        <dbReference type="ARBA" id="ARBA00019775"/>
    </source>
</evidence>
<evidence type="ECO:0000313" key="10">
    <source>
        <dbReference type="EMBL" id="KAJ6632755.1"/>
    </source>
</evidence>
<dbReference type="OrthoDB" id="2117972at2759"/>
<protein>
    <recommendedName>
        <fullName evidence="3">F-box only protein 9</fullName>
    </recommendedName>
</protein>
<dbReference type="GO" id="GO:0005737">
    <property type="term" value="C:cytoplasm"/>
    <property type="evidence" value="ECO:0007669"/>
    <property type="project" value="UniProtKB-SubCell"/>
</dbReference>
<dbReference type="PANTHER" id="PTHR12874:SF29">
    <property type="entry name" value="F-BOX ONLY PROTEIN 9"/>
    <property type="match status" value="1"/>
</dbReference>
<dbReference type="EMBL" id="WJQU01002532">
    <property type="protein sequence ID" value="KAJ6632755.1"/>
    <property type="molecule type" value="Genomic_DNA"/>
</dbReference>
<keyword evidence="6" id="KW-0802">TPR repeat</keyword>
<keyword evidence="4" id="KW-0963">Cytoplasm</keyword>
<dbReference type="AlphaFoldDB" id="A0A9Q0MNG3"/>
<dbReference type="Gene3D" id="1.20.1280.50">
    <property type="match status" value="1"/>
</dbReference>
<dbReference type="InterPro" id="IPR045464">
    <property type="entry name" value="Hrt3/FBXO9_C"/>
</dbReference>
<keyword evidence="11" id="KW-1185">Reference proteome</keyword>
<proteinExistence type="predicted"/>
<dbReference type="GO" id="GO:0019005">
    <property type="term" value="C:SCF ubiquitin ligase complex"/>
    <property type="evidence" value="ECO:0007669"/>
    <property type="project" value="TreeGrafter"/>
</dbReference>
<gene>
    <name evidence="10" type="primary">FBXO9</name>
    <name evidence="10" type="ORF">Bhyg_17730</name>
</gene>
<dbReference type="PANTHER" id="PTHR12874">
    <property type="entry name" value="F-BOX ONLY PROTEIN 48-RELATED"/>
    <property type="match status" value="1"/>
</dbReference>
<comment type="caution">
    <text evidence="10">The sequence shown here is derived from an EMBL/GenBank/DDBJ whole genome shotgun (WGS) entry which is preliminary data.</text>
</comment>
<comment type="subcellular location">
    <subcellularLocation>
        <location evidence="1">Cytoplasm</location>
    </subcellularLocation>
</comment>
<feature type="region of interest" description="Disordered" evidence="7">
    <location>
        <begin position="1"/>
        <end position="23"/>
    </location>
</feature>
<dbReference type="Proteomes" id="UP001151699">
    <property type="component" value="Unassembled WGS sequence"/>
</dbReference>
<evidence type="ECO:0000259" key="8">
    <source>
        <dbReference type="Pfam" id="PF12937"/>
    </source>
</evidence>
<evidence type="ECO:0000256" key="2">
    <source>
        <dbReference type="ARBA" id="ARBA00004906"/>
    </source>
</evidence>
<dbReference type="GO" id="GO:0031146">
    <property type="term" value="P:SCF-dependent proteasomal ubiquitin-dependent protein catabolic process"/>
    <property type="evidence" value="ECO:0007669"/>
    <property type="project" value="TreeGrafter"/>
</dbReference>
<evidence type="ECO:0000313" key="11">
    <source>
        <dbReference type="Proteomes" id="UP001151699"/>
    </source>
</evidence>
<evidence type="ECO:0000256" key="7">
    <source>
        <dbReference type="SAM" id="MobiDB-lite"/>
    </source>
</evidence>
<sequence length="425" mass="49282">MNDPNRNDNDDEKDSPPTQDAGDKILEEFRQQWKNELKSDVGGVAECLNGLNESNEKVDEDKARSLFSEAVELERLGKVFEAMNLYRKAVQIVPDIEFRIYDTFKKQTKLKPDNITEDQLNANISQCDSNDESLDGVDLMERFQVAVGKTGRLFSRAGDVGVITTGLHFSDLPLEIIFYILRWVVSSELDMRSLEQLSKVSRGFYICAKDPEIWRLACLKIWGINTGDLSLYSSWREMFLYRHKVHFHGCYISKASYLRYGENSFQDQFYRPVQVIEYYRYIRFFADGCILMLTTADEPAQTVGKLKSRNPRNDVLKGHYRLHDDVVIIVLKRNKSVQQQFFKQQRRSSVMDDSNSSNQSFYLELNISSSASNKRHFNQLKWKHYAIIQGKNQVKTSFELTASKYPPLIFSRVKSYHLASESPIQ</sequence>
<feature type="domain" description="F-box protein Hrt3/FBXO9 C-terminal" evidence="9">
    <location>
        <begin position="233"/>
        <end position="337"/>
    </location>
</feature>
<evidence type="ECO:0000256" key="6">
    <source>
        <dbReference type="ARBA" id="ARBA00022803"/>
    </source>
</evidence>